<evidence type="ECO:0000256" key="4">
    <source>
        <dbReference type="SAM" id="SignalP"/>
    </source>
</evidence>
<comment type="similarity">
    <text evidence="2">Belongs to the bacterial solute-binding protein 2 family.</text>
</comment>
<protein>
    <submittedName>
        <fullName evidence="6">ABC transporter substrate-binding protein</fullName>
    </submittedName>
</protein>
<dbReference type="PROSITE" id="PS51257">
    <property type="entry name" value="PROKAR_LIPOPROTEIN"/>
    <property type="match status" value="1"/>
</dbReference>
<dbReference type="InterPro" id="IPR025997">
    <property type="entry name" value="SBP_2_dom"/>
</dbReference>
<dbReference type="Gene3D" id="3.40.50.2300">
    <property type="match status" value="2"/>
</dbReference>
<proteinExistence type="inferred from homology"/>
<gene>
    <name evidence="6" type="ORF">E6C64_05545</name>
</gene>
<dbReference type="Pfam" id="PF13407">
    <property type="entry name" value="Peripla_BP_4"/>
    <property type="match status" value="1"/>
</dbReference>
<name>A0A4S4FNY0_9MICO</name>
<sequence length="378" mass="40125">MMIPLRTAYRRRLAIGALIVAAAAVLTGCSNSGTDAGSTGDTGTDGVKPIKIALSNYFNGNIWRKQMEASFEATAKANPDYVSDFKVVNSDGSAPQQAQQIQSLVLEGYDAIIIDAASPTALNGAIQEACDVGVTVVVFDSLATADCAYKVAFDYETYGEVEAQFLADQLGGKGNVLFVRGIAGITVDDDIYRGATSVLSKYPDMKIVGEVYGEFTESTAQQEVAKILPSLPQVDGVLTEGNDGGGTLDAFLQAGTSPLPVIIQGNSGQGLEGWVKVAQENPDYKTMSISSQPSISSTALWLSWMLINDQNDASTLPDKTVYAPLLIIPEENRDAWADALDYTQIAENPTTLEQAQSYVKSAIDGDPVLQDEPLPPTS</sequence>
<dbReference type="AlphaFoldDB" id="A0A4S4FNY0"/>
<dbReference type="RefSeq" id="WP_136426662.1">
    <property type="nucleotide sequence ID" value="NZ_SSSM01000003.1"/>
</dbReference>
<dbReference type="GO" id="GO:0030313">
    <property type="term" value="C:cell envelope"/>
    <property type="evidence" value="ECO:0007669"/>
    <property type="project" value="UniProtKB-SubCell"/>
</dbReference>
<evidence type="ECO:0000313" key="7">
    <source>
        <dbReference type="Proteomes" id="UP000309133"/>
    </source>
</evidence>
<keyword evidence="7" id="KW-1185">Reference proteome</keyword>
<evidence type="ECO:0000256" key="2">
    <source>
        <dbReference type="ARBA" id="ARBA00007639"/>
    </source>
</evidence>
<dbReference type="PANTHER" id="PTHR46847:SF1">
    <property type="entry name" value="D-ALLOSE-BINDING PERIPLASMIC PROTEIN-RELATED"/>
    <property type="match status" value="1"/>
</dbReference>
<evidence type="ECO:0000256" key="3">
    <source>
        <dbReference type="ARBA" id="ARBA00022729"/>
    </source>
</evidence>
<dbReference type="GO" id="GO:0030246">
    <property type="term" value="F:carbohydrate binding"/>
    <property type="evidence" value="ECO:0007669"/>
    <property type="project" value="UniProtKB-ARBA"/>
</dbReference>
<evidence type="ECO:0000259" key="5">
    <source>
        <dbReference type="Pfam" id="PF13407"/>
    </source>
</evidence>
<feature type="domain" description="Periplasmic binding protein" evidence="5">
    <location>
        <begin position="52"/>
        <end position="308"/>
    </location>
</feature>
<dbReference type="SUPFAM" id="SSF53822">
    <property type="entry name" value="Periplasmic binding protein-like I"/>
    <property type="match status" value="1"/>
</dbReference>
<comment type="caution">
    <text evidence="6">The sequence shown here is derived from an EMBL/GenBank/DDBJ whole genome shotgun (WGS) entry which is preliminary data.</text>
</comment>
<dbReference type="InterPro" id="IPR028082">
    <property type="entry name" value="Peripla_BP_I"/>
</dbReference>
<accession>A0A4S4FNY0</accession>
<organism evidence="6 7">
    <name type="scientific">Naasia lichenicola</name>
    <dbReference type="NCBI Taxonomy" id="2565933"/>
    <lineage>
        <taxon>Bacteria</taxon>
        <taxon>Bacillati</taxon>
        <taxon>Actinomycetota</taxon>
        <taxon>Actinomycetes</taxon>
        <taxon>Micrococcales</taxon>
        <taxon>Microbacteriaceae</taxon>
        <taxon>Naasia</taxon>
    </lineage>
</organism>
<comment type="subcellular location">
    <subcellularLocation>
        <location evidence="1">Cell envelope</location>
    </subcellularLocation>
</comment>
<dbReference type="EMBL" id="SSSM01000003">
    <property type="protein sequence ID" value="THG31542.1"/>
    <property type="molecule type" value="Genomic_DNA"/>
</dbReference>
<feature type="chain" id="PRO_5039356050" evidence="4">
    <location>
        <begin position="33"/>
        <end position="378"/>
    </location>
</feature>
<dbReference type="OrthoDB" id="7322203at2"/>
<dbReference type="PANTHER" id="PTHR46847">
    <property type="entry name" value="D-ALLOSE-BINDING PERIPLASMIC PROTEIN-RELATED"/>
    <property type="match status" value="1"/>
</dbReference>
<evidence type="ECO:0000256" key="1">
    <source>
        <dbReference type="ARBA" id="ARBA00004196"/>
    </source>
</evidence>
<reference evidence="6 7" key="1">
    <citation type="submission" date="2019-04" db="EMBL/GenBank/DDBJ databases">
        <authorList>
            <person name="Jiang L."/>
        </authorList>
    </citation>
    <scope>NUCLEOTIDE SEQUENCE [LARGE SCALE GENOMIC DNA]</scope>
    <source>
        <strain evidence="6 7">YIM 131853</strain>
    </source>
</reference>
<feature type="signal peptide" evidence="4">
    <location>
        <begin position="1"/>
        <end position="32"/>
    </location>
</feature>
<evidence type="ECO:0000313" key="6">
    <source>
        <dbReference type="EMBL" id="THG31542.1"/>
    </source>
</evidence>
<dbReference type="Proteomes" id="UP000309133">
    <property type="component" value="Unassembled WGS sequence"/>
</dbReference>
<keyword evidence="3 4" id="KW-0732">Signal</keyword>